<proteinExistence type="predicted"/>
<dbReference type="InterPro" id="IPR029058">
    <property type="entry name" value="AB_hydrolase_fold"/>
</dbReference>
<organism evidence="2">
    <name type="scientific">Cladocopium goreaui</name>
    <dbReference type="NCBI Taxonomy" id="2562237"/>
    <lineage>
        <taxon>Eukaryota</taxon>
        <taxon>Sar</taxon>
        <taxon>Alveolata</taxon>
        <taxon>Dinophyceae</taxon>
        <taxon>Suessiales</taxon>
        <taxon>Symbiodiniaceae</taxon>
        <taxon>Cladocopium</taxon>
    </lineage>
</organism>
<dbReference type="Gene3D" id="3.40.50.1820">
    <property type="entry name" value="alpha/beta hydrolase"/>
    <property type="match status" value="1"/>
</dbReference>
<gene>
    <name evidence="2" type="ORF">C1SCF055_LOCUS21993</name>
</gene>
<protein>
    <submittedName>
        <fullName evidence="4">Protein ABHD13 (Alpha/beta hydrolas e domain-containing protein 13) (Abhydrolase domain-containing protein 13)</fullName>
    </submittedName>
</protein>
<evidence type="ECO:0000313" key="5">
    <source>
        <dbReference type="Proteomes" id="UP001152797"/>
    </source>
</evidence>
<evidence type="ECO:0000313" key="4">
    <source>
        <dbReference type="EMBL" id="CAL4782739.1"/>
    </source>
</evidence>
<reference evidence="2" key="1">
    <citation type="submission" date="2022-10" db="EMBL/GenBank/DDBJ databases">
        <authorList>
            <person name="Chen Y."/>
            <person name="Dougan E. K."/>
            <person name="Chan C."/>
            <person name="Rhodes N."/>
            <person name="Thang M."/>
        </authorList>
    </citation>
    <scope>NUCLEOTIDE SEQUENCE</scope>
</reference>
<evidence type="ECO:0000259" key="1">
    <source>
        <dbReference type="Pfam" id="PF12146"/>
    </source>
</evidence>
<accession>A0A9P1CQT5</accession>
<dbReference type="SUPFAM" id="SSF53474">
    <property type="entry name" value="alpha/beta-Hydrolases"/>
    <property type="match status" value="1"/>
</dbReference>
<keyword evidence="5" id="KW-1185">Reference proteome</keyword>
<sequence length="293" mass="31128">MPGAPAAEAPQCHGVAPLRLCSRARVQGEVEMVEVATQIWLGDFLTAQEQLEEAGTASGLLQAVQQILSEMPRAEAASVAFVARRVSQALAKEKLGAKRILGTLTLRDGVELGYVLMLKDAGAPFVVRFGGNAELAAVSAQSEVADLVDEGLCEMCLLDYRGFGWSGGKASMASLRRDAQDAIKALPGILAGHERSLEGRGLVLFGRSIGSLCALHLGILGYGEALILDSPVTCQWPLEALTSWPQLATALAAHGATLKPPARRRVCMCCTTATAQKLQKSREQCYLETEDLV</sequence>
<reference evidence="3" key="2">
    <citation type="submission" date="2024-04" db="EMBL/GenBank/DDBJ databases">
        <authorList>
            <person name="Chen Y."/>
            <person name="Shah S."/>
            <person name="Dougan E. K."/>
            <person name="Thang M."/>
            <person name="Chan C."/>
        </authorList>
    </citation>
    <scope>NUCLEOTIDE SEQUENCE [LARGE SCALE GENOMIC DNA]</scope>
</reference>
<dbReference type="InterPro" id="IPR022742">
    <property type="entry name" value="Hydrolase_4"/>
</dbReference>
<dbReference type="PANTHER" id="PTHR12277">
    <property type="entry name" value="ALPHA/BETA HYDROLASE DOMAIN-CONTAINING PROTEIN"/>
    <property type="match status" value="1"/>
</dbReference>
<feature type="domain" description="Serine aminopeptidase S33" evidence="1">
    <location>
        <begin position="143"/>
        <end position="254"/>
    </location>
</feature>
<comment type="caution">
    <text evidence="2">The sequence shown here is derived from an EMBL/GenBank/DDBJ whole genome shotgun (WGS) entry which is preliminary data.</text>
</comment>
<evidence type="ECO:0000313" key="2">
    <source>
        <dbReference type="EMBL" id="CAI3995427.1"/>
    </source>
</evidence>
<dbReference type="EMBL" id="CAMXCT030002074">
    <property type="protein sequence ID" value="CAL4782739.1"/>
    <property type="molecule type" value="Genomic_DNA"/>
</dbReference>
<dbReference type="OrthoDB" id="440252at2759"/>
<dbReference type="EMBL" id="CAMXCT020002074">
    <property type="protein sequence ID" value="CAL1148802.1"/>
    <property type="molecule type" value="Genomic_DNA"/>
</dbReference>
<dbReference type="AlphaFoldDB" id="A0A9P1CQT5"/>
<dbReference type="Proteomes" id="UP001152797">
    <property type="component" value="Unassembled WGS sequence"/>
</dbReference>
<dbReference type="EMBL" id="CAMXCT010002074">
    <property type="protein sequence ID" value="CAI3995427.1"/>
    <property type="molecule type" value="Genomic_DNA"/>
</dbReference>
<dbReference type="Pfam" id="PF12146">
    <property type="entry name" value="Hydrolase_4"/>
    <property type="match status" value="1"/>
</dbReference>
<evidence type="ECO:0000313" key="3">
    <source>
        <dbReference type="EMBL" id="CAL1148802.1"/>
    </source>
</evidence>
<name>A0A9P1CQT5_9DINO</name>